<reference evidence="1" key="2">
    <citation type="submission" date="2021-02" db="EMBL/GenBank/DDBJ databases">
        <authorList>
            <person name="Kimball J.A."/>
            <person name="Haas M.W."/>
            <person name="Macchietto M."/>
            <person name="Kono T."/>
            <person name="Duquette J."/>
            <person name="Shao M."/>
        </authorList>
    </citation>
    <scope>NUCLEOTIDE SEQUENCE</scope>
    <source>
        <tissue evidence="1">Fresh leaf tissue</tissue>
    </source>
</reference>
<name>A0A8J5VFQ2_ZIZPA</name>
<sequence length="145" mass="16250">MPVWQCDHKQERGDTYSDADGEGSGAGHWHASVAKLRIPSDWERSTWVPLLQLSEYPLIPVKLKLVTLQLQIYSVEEAGRARNPCVLHRNITHFHVHQAADKVCAYNEQVPIAVNVMDASVVSCDNKGEEYCAMMEDSNVEDVAC</sequence>
<proteinExistence type="predicted"/>
<dbReference type="Proteomes" id="UP000729402">
    <property type="component" value="Unassembled WGS sequence"/>
</dbReference>
<dbReference type="AlphaFoldDB" id="A0A8J5VFQ2"/>
<keyword evidence="2" id="KW-1185">Reference proteome</keyword>
<reference evidence="1" key="1">
    <citation type="journal article" date="2021" name="bioRxiv">
        <title>Whole Genome Assembly and Annotation of Northern Wild Rice, Zizania palustris L., Supports a Whole Genome Duplication in the Zizania Genus.</title>
        <authorList>
            <person name="Haas M."/>
            <person name="Kono T."/>
            <person name="Macchietto M."/>
            <person name="Millas R."/>
            <person name="McGilp L."/>
            <person name="Shao M."/>
            <person name="Duquette J."/>
            <person name="Hirsch C.N."/>
            <person name="Kimball J."/>
        </authorList>
    </citation>
    <scope>NUCLEOTIDE SEQUENCE</scope>
    <source>
        <tissue evidence="1">Fresh leaf tissue</tissue>
    </source>
</reference>
<dbReference type="EMBL" id="JAAALK010000287">
    <property type="protein sequence ID" value="KAG8058186.1"/>
    <property type="molecule type" value="Genomic_DNA"/>
</dbReference>
<protein>
    <submittedName>
        <fullName evidence="1">Uncharacterized protein</fullName>
    </submittedName>
</protein>
<evidence type="ECO:0000313" key="2">
    <source>
        <dbReference type="Proteomes" id="UP000729402"/>
    </source>
</evidence>
<organism evidence="1 2">
    <name type="scientific">Zizania palustris</name>
    <name type="common">Northern wild rice</name>
    <dbReference type="NCBI Taxonomy" id="103762"/>
    <lineage>
        <taxon>Eukaryota</taxon>
        <taxon>Viridiplantae</taxon>
        <taxon>Streptophyta</taxon>
        <taxon>Embryophyta</taxon>
        <taxon>Tracheophyta</taxon>
        <taxon>Spermatophyta</taxon>
        <taxon>Magnoliopsida</taxon>
        <taxon>Liliopsida</taxon>
        <taxon>Poales</taxon>
        <taxon>Poaceae</taxon>
        <taxon>BOP clade</taxon>
        <taxon>Oryzoideae</taxon>
        <taxon>Oryzeae</taxon>
        <taxon>Zizaniinae</taxon>
        <taxon>Zizania</taxon>
    </lineage>
</organism>
<comment type="caution">
    <text evidence="1">The sequence shown here is derived from an EMBL/GenBank/DDBJ whole genome shotgun (WGS) entry which is preliminary data.</text>
</comment>
<gene>
    <name evidence="1" type="ORF">GUJ93_ZPchr0002g23231</name>
</gene>
<accession>A0A8J5VFQ2</accession>
<evidence type="ECO:0000313" key="1">
    <source>
        <dbReference type="EMBL" id="KAG8058186.1"/>
    </source>
</evidence>